<dbReference type="SUPFAM" id="SSF46785">
    <property type="entry name" value="Winged helix' DNA-binding domain"/>
    <property type="match status" value="1"/>
</dbReference>
<evidence type="ECO:0000313" key="5">
    <source>
        <dbReference type="EMBL" id="RKI90286.1"/>
    </source>
</evidence>
<comment type="caution">
    <text evidence="5">The sequence shown here is derived from an EMBL/GenBank/DDBJ whole genome shotgun (WGS) entry which is preliminary data.</text>
</comment>
<reference evidence="5 6" key="1">
    <citation type="submission" date="2018-09" db="EMBL/GenBank/DDBJ databases">
        <title>Murine metabolic-syndrome-specific gut microbial biobank.</title>
        <authorList>
            <person name="Liu C."/>
        </authorList>
    </citation>
    <scope>NUCLEOTIDE SEQUENCE [LARGE SCALE GENOMIC DNA]</scope>
    <source>
        <strain evidence="5 6">0.1xD8-82</strain>
    </source>
</reference>
<proteinExistence type="predicted"/>
<dbReference type="InterPro" id="IPR036388">
    <property type="entry name" value="WH-like_DNA-bd_sf"/>
</dbReference>
<evidence type="ECO:0000256" key="1">
    <source>
        <dbReference type="ARBA" id="ARBA00023015"/>
    </source>
</evidence>
<gene>
    <name evidence="5" type="ORF">D7V94_14280</name>
</gene>
<evidence type="ECO:0000256" key="3">
    <source>
        <dbReference type="ARBA" id="ARBA00023163"/>
    </source>
</evidence>
<dbReference type="PANTHER" id="PTHR38445:SF6">
    <property type="entry name" value="GNTR-FAMILY TRANSCRIPTIONAL REGULATOR"/>
    <property type="match status" value="1"/>
</dbReference>
<dbReference type="InterPro" id="IPR000524">
    <property type="entry name" value="Tscrpt_reg_HTH_GntR"/>
</dbReference>
<name>A0A3A9ASS0_9FIRM</name>
<dbReference type="PRINTS" id="PR00035">
    <property type="entry name" value="HTHGNTR"/>
</dbReference>
<dbReference type="InterPro" id="IPR036390">
    <property type="entry name" value="WH_DNA-bd_sf"/>
</dbReference>
<keyword evidence="2" id="KW-0238">DNA-binding</keyword>
<feature type="domain" description="HTH gntR-type" evidence="4">
    <location>
        <begin position="9"/>
        <end position="77"/>
    </location>
</feature>
<dbReference type="RefSeq" id="WP_120470930.1">
    <property type="nucleotide sequence ID" value="NZ_CATAJS010000002.1"/>
</dbReference>
<dbReference type="PROSITE" id="PS50949">
    <property type="entry name" value="HTH_GNTR"/>
    <property type="match status" value="1"/>
</dbReference>
<dbReference type="Proteomes" id="UP000280696">
    <property type="component" value="Unassembled WGS sequence"/>
</dbReference>
<evidence type="ECO:0000259" key="4">
    <source>
        <dbReference type="PROSITE" id="PS50949"/>
    </source>
</evidence>
<dbReference type="GO" id="GO:0003677">
    <property type="term" value="F:DNA binding"/>
    <property type="evidence" value="ECO:0007669"/>
    <property type="project" value="UniProtKB-KW"/>
</dbReference>
<dbReference type="Pfam" id="PF00392">
    <property type="entry name" value="GntR"/>
    <property type="match status" value="1"/>
</dbReference>
<dbReference type="GO" id="GO:0003700">
    <property type="term" value="F:DNA-binding transcription factor activity"/>
    <property type="evidence" value="ECO:0007669"/>
    <property type="project" value="InterPro"/>
</dbReference>
<evidence type="ECO:0000256" key="2">
    <source>
        <dbReference type="ARBA" id="ARBA00023125"/>
    </source>
</evidence>
<dbReference type="AlphaFoldDB" id="A0A3A9ASS0"/>
<dbReference type="SMART" id="SM00345">
    <property type="entry name" value="HTH_GNTR"/>
    <property type="match status" value="1"/>
</dbReference>
<dbReference type="Gene3D" id="1.10.10.10">
    <property type="entry name" value="Winged helix-like DNA-binding domain superfamily/Winged helix DNA-binding domain"/>
    <property type="match status" value="1"/>
</dbReference>
<dbReference type="CDD" id="cd07377">
    <property type="entry name" value="WHTH_GntR"/>
    <property type="match status" value="1"/>
</dbReference>
<accession>A0A3A9ASS0</accession>
<sequence>MAWNLNSDRPIYAQILEVIQLRIISGRYRPGEKIPSVRDLAAEAGVNPNTMQKALSELERNGLVETQRTSGRMVTEDMEMIQETRSKLAREQVSEFIDKMKELGFSKEEVVELLEKMGGEDA</sequence>
<protein>
    <submittedName>
        <fullName evidence="5">GntR family transcriptional regulator</fullName>
    </submittedName>
</protein>
<keyword evidence="6" id="KW-1185">Reference proteome</keyword>
<dbReference type="PANTHER" id="PTHR38445">
    <property type="entry name" value="HTH-TYPE TRANSCRIPTIONAL REPRESSOR YTRA"/>
    <property type="match status" value="1"/>
</dbReference>
<evidence type="ECO:0000313" key="6">
    <source>
        <dbReference type="Proteomes" id="UP000280696"/>
    </source>
</evidence>
<keyword evidence="3" id="KW-0804">Transcription</keyword>
<keyword evidence="1" id="KW-0805">Transcription regulation</keyword>
<dbReference type="EMBL" id="RAYQ01000015">
    <property type="protein sequence ID" value="RKI90286.1"/>
    <property type="molecule type" value="Genomic_DNA"/>
</dbReference>
<dbReference type="OrthoDB" id="163333at2"/>
<organism evidence="5 6">
    <name type="scientific">Parablautia intestinalis</name>
    <dbReference type="NCBI Taxonomy" id="2320100"/>
    <lineage>
        <taxon>Bacteria</taxon>
        <taxon>Bacillati</taxon>
        <taxon>Bacillota</taxon>
        <taxon>Clostridia</taxon>
        <taxon>Lachnospirales</taxon>
        <taxon>Lachnospiraceae</taxon>
        <taxon>Parablautia</taxon>
    </lineage>
</organism>